<protein>
    <submittedName>
        <fullName evidence="3">Amidohydrolase family protein</fullName>
    </submittedName>
</protein>
<evidence type="ECO:0000313" key="4">
    <source>
        <dbReference type="Proteomes" id="UP000632138"/>
    </source>
</evidence>
<dbReference type="EMBL" id="JAENHP010000001">
    <property type="protein sequence ID" value="MBM2614492.1"/>
    <property type="molecule type" value="Genomic_DNA"/>
</dbReference>
<dbReference type="SUPFAM" id="SSF51556">
    <property type="entry name" value="Metallo-dependent hydrolases"/>
    <property type="match status" value="1"/>
</dbReference>
<name>A0ABS2A3U9_9ACTN</name>
<dbReference type="PANTHER" id="PTHR43569">
    <property type="entry name" value="AMIDOHYDROLASE"/>
    <property type="match status" value="1"/>
</dbReference>
<keyword evidence="4" id="KW-1185">Reference proteome</keyword>
<sequence length="273" mass="30053">MRVDAHHHVWDLSVRDQPWTRELPALRRTFTFGDLEGDLDRHGIDGTILVQTVTVAAETPEMLALAHAHARILGVVGWADLTAPDVAERIPRDNRLVGLRHQVQEEPDPRWLLRPDVQRGLAAVGAAGLAYDLVVTADQLPAVAEAVRRLPQVRFVLDHAGKPPIAAGRIDPWRAHLTAIARHPNVACKLSGLVTEAGEDFDDIFPYARHVLDAFGPERVMFGSDWPVLLLRTGYDEVIGLAERVTAGLSPAERAGVFGGVAARWYGPFWLRG</sequence>
<comment type="similarity">
    <text evidence="1">Belongs to the metallo-dependent hydrolases superfamily.</text>
</comment>
<evidence type="ECO:0000259" key="2">
    <source>
        <dbReference type="Pfam" id="PF04909"/>
    </source>
</evidence>
<dbReference type="InterPro" id="IPR052350">
    <property type="entry name" value="Metallo-dep_Lactonases"/>
</dbReference>
<reference evidence="3 4" key="1">
    <citation type="submission" date="2021-01" db="EMBL/GenBank/DDBJ databases">
        <title>Actinoplanes sp. nov. LDG1-06 isolated from lichen.</title>
        <authorList>
            <person name="Saeng-In P."/>
            <person name="Phongsopitanun W."/>
            <person name="Kanchanasin P."/>
            <person name="Yuki M."/>
            <person name="Kudo T."/>
            <person name="Ohkuma M."/>
            <person name="Tanasupawat S."/>
        </authorList>
    </citation>
    <scope>NUCLEOTIDE SEQUENCE [LARGE SCALE GENOMIC DNA]</scope>
    <source>
        <strain evidence="3 4">LDG1-06</strain>
    </source>
</reference>
<accession>A0ABS2A3U9</accession>
<dbReference type="InterPro" id="IPR006680">
    <property type="entry name" value="Amidohydro-rel"/>
</dbReference>
<gene>
    <name evidence="3" type="ORF">JIG36_02835</name>
</gene>
<dbReference type="Gene3D" id="3.20.20.140">
    <property type="entry name" value="Metal-dependent hydrolases"/>
    <property type="match status" value="1"/>
</dbReference>
<proteinExistence type="inferred from homology"/>
<dbReference type="RefSeq" id="WP_203374378.1">
    <property type="nucleotide sequence ID" value="NZ_JAENHP010000001.1"/>
</dbReference>
<evidence type="ECO:0000256" key="1">
    <source>
        <dbReference type="ARBA" id="ARBA00038310"/>
    </source>
</evidence>
<dbReference type="Pfam" id="PF04909">
    <property type="entry name" value="Amidohydro_2"/>
    <property type="match status" value="1"/>
</dbReference>
<organism evidence="3 4">
    <name type="scientific">Paractinoplanes ovalisporus</name>
    <dbReference type="NCBI Taxonomy" id="2810368"/>
    <lineage>
        <taxon>Bacteria</taxon>
        <taxon>Bacillati</taxon>
        <taxon>Actinomycetota</taxon>
        <taxon>Actinomycetes</taxon>
        <taxon>Micromonosporales</taxon>
        <taxon>Micromonosporaceae</taxon>
        <taxon>Paractinoplanes</taxon>
    </lineage>
</organism>
<dbReference type="PANTHER" id="PTHR43569:SF2">
    <property type="entry name" value="AMIDOHYDROLASE-RELATED DOMAIN-CONTAINING PROTEIN"/>
    <property type="match status" value="1"/>
</dbReference>
<evidence type="ECO:0000313" key="3">
    <source>
        <dbReference type="EMBL" id="MBM2614492.1"/>
    </source>
</evidence>
<comment type="caution">
    <text evidence="3">The sequence shown here is derived from an EMBL/GenBank/DDBJ whole genome shotgun (WGS) entry which is preliminary data.</text>
</comment>
<dbReference type="InterPro" id="IPR032466">
    <property type="entry name" value="Metal_Hydrolase"/>
</dbReference>
<feature type="domain" description="Amidohydrolase-related" evidence="2">
    <location>
        <begin position="3"/>
        <end position="267"/>
    </location>
</feature>
<dbReference type="Proteomes" id="UP000632138">
    <property type="component" value="Unassembled WGS sequence"/>
</dbReference>